<dbReference type="SUPFAM" id="SSF47336">
    <property type="entry name" value="ACP-like"/>
    <property type="match status" value="1"/>
</dbReference>
<feature type="compositionally biased region" description="Basic and acidic residues" evidence="5">
    <location>
        <begin position="1"/>
        <end position="10"/>
    </location>
</feature>
<dbReference type="RefSeq" id="WP_164202189.1">
    <property type="nucleotide sequence ID" value="NZ_JAAGMP010000599.1"/>
</dbReference>
<name>A0A7K3RV78_9ACTN</name>
<dbReference type="Pfam" id="PF13193">
    <property type="entry name" value="AMP-binding_C"/>
    <property type="match status" value="1"/>
</dbReference>
<evidence type="ECO:0000313" key="8">
    <source>
        <dbReference type="Proteomes" id="UP000469670"/>
    </source>
</evidence>
<dbReference type="GO" id="GO:0031177">
    <property type="term" value="F:phosphopantetheine binding"/>
    <property type="evidence" value="ECO:0007669"/>
    <property type="project" value="InterPro"/>
</dbReference>
<dbReference type="InterPro" id="IPR045851">
    <property type="entry name" value="AMP-bd_C_sf"/>
</dbReference>
<dbReference type="Gene3D" id="2.30.38.10">
    <property type="entry name" value="Luciferase, Domain 3"/>
    <property type="match status" value="1"/>
</dbReference>
<keyword evidence="4" id="KW-0597">Phosphoprotein</keyword>
<dbReference type="SUPFAM" id="SSF52777">
    <property type="entry name" value="CoA-dependent acyltransferases"/>
    <property type="match status" value="2"/>
</dbReference>
<dbReference type="InterPro" id="IPR009081">
    <property type="entry name" value="PP-bd_ACP"/>
</dbReference>
<dbReference type="InterPro" id="IPR006162">
    <property type="entry name" value="Ppantetheine_attach_site"/>
</dbReference>
<dbReference type="InterPro" id="IPR025110">
    <property type="entry name" value="AMP-bd_C"/>
</dbReference>
<comment type="similarity">
    <text evidence="2">Belongs to the ATP-dependent AMP-binding enzyme family.</text>
</comment>
<dbReference type="InterPro" id="IPR023213">
    <property type="entry name" value="CAT-like_dom_sf"/>
</dbReference>
<dbReference type="InterPro" id="IPR001242">
    <property type="entry name" value="Condensation_dom"/>
</dbReference>
<dbReference type="GO" id="GO:0005829">
    <property type="term" value="C:cytosol"/>
    <property type="evidence" value="ECO:0007669"/>
    <property type="project" value="TreeGrafter"/>
</dbReference>
<gene>
    <name evidence="7" type="ORF">G3I50_12810</name>
</gene>
<dbReference type="PANTHER" id="PTHR45527">
    <property type="entry name" value="NONRIBOSOMAL PEPTIDE SYNTHETASE"/>
    <property type="match status" value="1"/>
</dbReference>
<dbReference type="SMART" id="SM00823">
    <property type="entry name" value="PKS_PP"/>
    <property type="match status" value="1"/>
</dbReference>
<comment type="caution">
    <text evidence="7">The sequence shown here is derived from an EMBL/GenBank/DDBJ whole genome shotgun (WGS) entry which is preliminary data.</text>
</comment>
<dbReference type="Pfam" id="PF00550">
    <property type="entry name" value="PP-binding"/>
    <property type="match status" value="1"/>
</dbReference>
<feature type="domain" description="Carrier" evidence="6">
    <location>
        <begin position="549"/>
        <end position="624"/>
    </location>
</feature>
<comment type="cofactor">
    <cofactor evidence="1">
        <name>pantetheine 4'-phosphate</name>
        <dbReference type="ChEBI" id="CHEBI:47942"/>
    </cofactor>
</comment>
<dbReference type="FunFam" id="3.40.50.12780:FF:000012">
    <property type="entry name" value="Non-ribosomal peptide synthetase"/>
    <property type="match status" value="1"/>
</dbReference>
<protein>
    <submittedName>
        <fullName evidence="7">Amino acid adenylation domain-containing protein</fullName>
    </submittedName>
</protein>
<dbReference type="Pfam" id="PF00501">
    <property type="entry name" value="AMP-binding"/>
    <property type="match status" value="1"/>
</dbReference>
<dbReference type="FunFam" id="3.30.300.30:FF:000010">
    <property type="entry name" value="Enterobactin synthetase component F"/>
    <property type="match status" value="1"/>
</dbReference>
<sequence length="971" mass="105255">MTTPDKRSAETLHSGTDGGAPAPLRGEDRQLSDWGQNRRDDLHDATVPQLFEAQVEATPQALALEDGDRSFTYAELNAQANRIAHWLISRGIAPGQLVGVALPRCAEQIAVILGITKAGAAYLPVDPEYPAERIDFMLADARPTLTVTTTALATGLPGPSRESVSVEALSGLVDEQAVGNPTDADRLAPLVTENLAYTIYTSGSTGHPKGVTVPHTGLASLTTALADRCTAGPGSRILQLASLGFDASVSEIFLALTSGAALVLTDADSLAGHELMRMMADRRITHAFITASVLETLPAGSESALSVLGNLTMIGEAVPPELVERWSPGRHMVNAYGPTECTVYATASGFLSGRHVPIGRPLFNARVHVLDARLQPVAPGEDGELYIAGKGVARGYLNRPGLSAERFVADPFGEPGERMYRTGDLVRWNRDGELEYLGRSDDQVKIRGFRIEPGEIEAVLQQQPGVSQAVVVARGDQHGGTRLVAYAVPTTVDGFSSEEVRERLRSVLPDHMVPSVVVRLNQMPMTTNGKVDRKALPTPDHALVGSGRAPRTPQEEILRTAFAEILGVPGAGIDDSFFELGGHSLLATRLISRIRTALGVELPLRTVFDAPTPEQLARRLADHDGELRTALEPVARPQVLPLSYAQERLWFLHQLEGPSATYNIALALRLAGDLDRQALQEALNDVVARHEALRTVFKDADGRPVQHILTPDQARTELYVREVVRTDLTQTMNRAARHEFDLFGHVPFRAELLTIGPTESVLMLVLHHIAGDGWSLAPLARDLISAYTARLTDTTPDWPHLPVQYADYTLWQRDLLGDDTDPDSPFSRQYTYWAEQLAGLPEQVTIPTDRPRPTTAANAGDLSPFGIDADLHRGLAELARSTGTTMYMVLQASMAALMNRLGAGTDIPIGSGVAGRTDENLDELVGFFVNTFVLRTDTADNPAFTDLLDQVRRTSLEAYAHQDVPFQYLVE</sequence>
<feature type="region of interest" description="Disordered" evidence="5">
    <location>
        <begin position="1"/>
        <end position="35"/>
    </location>
</feature>
<feature type="non-terminal residue" evidence="7">
    <location>
        <position position="971"/>
    </location>
</feature>
<dbReference type="EMBL" id="JAAGMP010000599">
    <property type="protein sequence ID" value="NEC19131.1"/>
    <property type="molecule type" value="Genomic_DNA"/>
</dbReference>
<dbReference type="InterPro" id="IPR000873">
    <property type="entry name" value="AMP-dep_synth/lig_dom"/>
</dbReference>
<dbReference type="InterPro" id="IPR010071">
    <property type="entry name" value="AA_adenyl_dom"/>
</dbReference>
<evidence type="ECO:0000256" key="3">
    <source>
        <dbReference type="ARBA" id="ARBA00022450"/>
    </source>
</evidence>
<dbReference type="GO" id="GO:0072330">
    <property type="term" value="P:monocarboxylic acid biosynthetic process"/>
    <property type="evidence" value="ECO:0007669"/>
    <property type="project" value="UniProtKB-ARBA"/>
</dbReference>
<dbReference type="CDD" id="cd19540">
    <property type="entry name" value="LCL_NRPS-like"/>
    <property type="match status" value="1"/>
</dbReference>
<dbReference type="PROSITE" id="PS00012">
    <property type="entry name" value="PHOSPHOPANTETHEINE"/>
    <property type="match status" value="1"/>
</dbReference>
<organism evidence="7 8">
    <name type="scientific">Streptomyces parvus</name>
    <dbReference type="NCBI Taxonomy" id="66428"/>
    <lineage>
        <taxon>Bacteria</taxon>
        <taxon>Bacillati</taxon>
        <taxon>Actinomycetota</taxon>
        <taxon>Actinomycetes</taxon>
        <taxon>Kitasatosporales</taxon>
        <taxon>Streptomycetaceae</taxon>
        <taxon>Streptomyces</taxon>
    </lineage>
</organism>
<dbReference type="Gene3D" id="3.30.300.30">
    <property type="match status" value="1"/>
</dbReference>
<dbReference type="FunFam" id="3.30.559.10:FF:000012">
    <property type="entry name" value="Non-ribosomal peptide synthetase"/>
    <property type="match status" value="1"/>
</dbReference>
<dbReference type="GO" id="GO:0017000">
    <property type="term" value="P:antibiotic biosynthetic process"/>
    <property type="evidence" value="ECO:0007669"/>
    <property type="project" value="UniProtKB-ARBA"/>
</dbReference>
<dbReference type="GO" id="GO:0043041">
    <property type="term" value="P:amino acid activation for nonribosomal peptide biosynthetic process"/>
    <property type="evidence" value="ECO:0007669"/>
    <property type="project" value="TreeGrafter"/>
</dbReference>
<dbReference type="SUPFAM" id="SSF56801">
    <property type="entry name" value="Acetyl-CoA synthetase-like"/>
    <property type="match status" value="1"/>
</dbReference>
<dbReference type="InterPro" id="IPR036736">
    <property type="entry name" value="ACP-like_sf"/>
</dbReference>
<evidence type="ECO:0000256" key="1">
    <source>
        <dbReference type="ARBA" id="ARBA00001957"/>
    </source>
</evidence>
<dbReference type="Pfam" id="PF00668">
    <property type="entry name" value="Condensation"/>
    <property type="match status" value="1"/>
</dbReference>
<evidence type="ECO:0000256" key="5">
    <source>
        <dbReference type="SAM" id="MobiDB-lite"/>
    </source>
</evidence>
<dbReference type="AlphaFoldDB" id="A0A7K3RV78"/>
<evidence type="ECO:0000313" key="7">
    <source>
        <dbReference type="EMBL" id="NEC19131.1"/>
    </source>
</evidence>
<dbReference type="GO" id="GO:0008610">
    <property type="term" value="P:lipid biosynthetic process"/>
    <property type="evidence" value="ECO:0007669"/>
    <property type="project" value="UniProtKB-ARBA"/>
</dbReference>
<evidence type="ECO:0000256" key="2">
    <source>
        <dbReference type="ARBA" id="ARBA00006432"/>
    </source>
</evidence>
<dbReference type="PANTHER" id="PTHR45527:SF1">
    <property type="entry name" value="FATTY ACID SYNTHASE"/>
    <property type="match status" value="1"/>
</dbReference>
<dbReference type="GO" id="GO:0044550">
    <property type="term" value="P:secondary metabolite biosynthetic process"/>
    <property type="evidence" value="ECO:0007669"/>
    <property type="project" value="UniProtKB-ARBA"/>
</dbReference>
<dbReference type="GO" id="GO:0003824">
    <property type="term" value="F:catalytic activity"/>
    <property type="evidence" value="ECO:0007669"/>
    <property type="project" value="InterPro"/>
</dbReference>
<reference evidence="7 8" key="1">
    <citation type="submission" date="2020-01" db="EMBL/GenBank/DDBJ databases">
        <title>Insect and environment-associated Actinomycetes.</title>
        <authorList>
            <person name="Currrie C."/>
            <person name="Chevrette M."/>
            <person name="Carlson C."/>
            <person name="Stubbendieck R."/>
            <person name="Wendt-Pienkowski E."/>
        </authorList>
    </citation>
    <scope>NUCLEOTIDE SEQUENCE [LARGE SCALE GENOMIC DNA]</scope>
    <source>
        <strain evidence="7 8">SID7590</strain>
    </source>
</reference>
<accession>A0A7K3RV78</accession>
<dbReference type="InterPro" id="IPR020806">
    <property type="entry name" value="PKS_PP-bd"/>
</dbReference>
<dbReference type="PROSITE" id="PS50075">
    <property type="entry name" value="CARRIER"/>
    <property type="match status" value="1"/>
</dbReference>
<evidence type="ECO:0000256" key="4">
    <source>
        <dbReference type="ARBA" id="ARBA00022553"/>
    </source>
</evidence>
<feature type="compositionally biased region" description="Basic and acidic residues" evidence="5">
    <location>
        <begin position="25"/>
        <end position="35"/>
    </location>
</feature>
<evidence type="ECO:0000259" key="6">
    <source>
        <dbReference type="PROSITE" id="PS50075"/>
    </source>
</evidence>
<proteinExistence type="inferred from homology"/>
<keyword evidence="3" id="KW-0596">Phosphopantetheine</keyword>
<dbReference type="Gene3D" id="3.40.50.980">
    <property type="match status" value="2"/>
</dbReference>
<dbReference type="FunFam" id="3.40.50.980:FF:000001">
    <property type="entry name" value="Non-ribosomal peptide synthetase"/>
    <property type="match status" value="1"/>
</dbReference>
<dbReference type="Gene3D" id="3.30.559.30">
    <property type="entry name" value="Nonribosomal peptide synthetase, condensation domain"/>
    <property type="match status" value="1"/>
</dbReference>
<dbReference type="Gene3D" id="3.30.559.10">
    <property type="entry name" value="Chloramphenicol acetyltransferase-like domain"/>
    <property type="match status" value="1"/>
</dbReference>
<dbReference type="Gene3D" id="1.10.1200.10">
    <property type="entry name" value="ACP-like"/>
    <property type="match status" value="1"/>
</dbReference>
<dbReference type="NCBIfam" id="TIGR01733">
    <property type="entry name" value="AA-adenyl-dom"/>
    <property type="match status" value="1"/>
</dbReference>
<dbReference type="Proteomes" id="UP000469670">
    <property type="component" value="Unassembled WGS sequence"/>
</dbReference>
<dbReference type="FunFam" id="1.10.1200.10:FF:000016">
    <property type="entry name" value="Non-ribosomal peptide synthase"/>
    <property type="match status" value="1"/>
</dbReference>
<dbReference type="FunFam" id="2.30.38.10:FF:000001">
    <property type="entry name" value="Non-ribosomal peptide synthetase PvdI"/>
    <property type="match status" value="1"/>
</dbReference>